<evidence type="ECO:0000313" key="3">
    <source>
        <dbReference type="EMBL" id="KAF5583572.1"/>
    </source>
</evidence>
<name>A0A8H5L195_9HYPO</name>
<evidence type="ECO:0000313" key="4">
    <source>
        <dbReference type="Proteomes" id="UP000546213"/>
    </source>
</evidence>
<dbReference type="GO" id="GO:0016846">
    <property type="term" value="F:carbon-sulfur lyase activity"/>
    <property type="evidence" value="ECO:0007669"/>
    <property type="project" value="TreeGrafter"/>
</dbReference>
<dbReference type="InterPro" id="IPR015424">
    <property type="entry name" value="PyrdxlP-dep_Trfase"/>
</dbReference>
<dbReference type="InterPro" id="IPR036770">
    <property type="entry name" value="Ankyrin_rpt-contain_sf"/>
</dbReference>
<dbReference type="FunFam" id="3.40.640.10:FF:000072">
    <property type="entry name" value="Putative cystathionine beta-lyase"/>
    <property type="match status" value="1"/>
</dbReference>
<dbReference type="Gene3D" id="3.40.640.10">
    <property type="entry name" value="Type I PLP-dependent aspartate aminotransferase-like (Major domain)"/>
    <property type="match status" value="1"/>
</dbReference>
<dbReference type="PANTHER" id="PTHR11808:SF35">
    <property type="entry name" value="CYSTATHIONINE GAMMA-SYNTHASE (AFU_ORTHOLOGUE AFUA_7G01590)"/>
    <property type="match status" value="1"/>
</dbReference>
<dbReference type="SUPFAM" id="SSF48403">
    <property type="entry name" value="Ankyrin repeat"/>
    <property type="match status" value="1"/>
</dbReference>
<dbReference type="SUPFAM" id="SSF53383">
    <property type="entry name" value="PLP-dependent transferases"/>
    <property type="match status" value="1"/>
</dbReference>
<dbReference type="PANTHER" id="PTHR11808">
    <property type="entry name" value="TRANS-SULFURATION ENZYME FAMILY MEMBER"/>
    <property type="match status" value="1"/>
</dbReference>
<evidence type="ECO:0000256" key="2">
    <source>
        <dbReference type="ARBA" id="ARBA00022898"/>
    </source>
</evidence>
<dbReference type="GO" id="GO:0005737">
    <property type="term" value="C:cytoplasm"/>
    <property type="evidence" value="ECO:0007669"/>
    <property type="project" value="TreeGrafter"/>
</dbReference>
<keyword evidence="2" id="KW-0663">Pyridoxal phosphate</keyword>
<dbReference type="InterPro" id="IPR054542">
    <property type="entry name" value="Cys_met_metab_PP"/>
</dbReference>
<comment type="caution">
    <text evidence="3">The sequence shown here is derived from an EMBL/GenBank/DDBJ whole genome shotgun (WGS) entry which is preliminary data.</text>
</comment>
<dbReference type="Gene3D" id="1.25.40.20">
    <property type="entry name" value="Ankyrin repeat-containing domain"/>
    <property type="match status" value="1"/>
</dbReference>
<sequence>MSTDKFILTGEALDRALPGMSLATKAIHADDFYSPHRAIAPSMHVAVNYRYSRDPANLKYMENHDPNAPHDSHIYSRYTAPNATRLEKVLQHIFGAHVVAYSTGLSAFQGILLLLNPKRIFITEGYHGVHGVIDLMARLTGLKKMTLEEVDQAQAGDIIHVETPVNPTGEVRNLAYYKEKAAACGAYLSVDATFAPPPLQDPIQFGADIVIHSGTKYVGGHSDMLCGLLVVNPEREKEGWTTTLKKDRAITGSVLGSFEAWLGIRSVRTLQLRIHRQADNALKLVQWLAEEMTKPDSVVSKTIEKVQHSSLQHDAIQEGWLAKQMPGGHSPVFSIVMKTKAQAQCLPSRMYVFQHATSLGGVESLMELRALSDKVCDERLIRVSCGIEEAKDLQVDVIQGLQSVLKDYLELAIQDKVLVVRTLIGLQREKSETAVFDATEGPIRHKCHKVQCSKFATGCPTEAALSEHLAVHDRPFRCPHADCFRHRIGYPSPKRLESHNEAFHHSESRTKVVFPSDLETGKWNLYEAYKAGDLNEVKRVHREGAALKSILSKIGSPLCAAVEAVHGSICQYLVYNGVEPFHGGSRSVTARTPVVAAMYRERWEILEFFLHSGNGPSDPELAKNIARAIHANSPAALNMLLSIRNSGDNADVIKLVLGEIISQTYLRLIRKDDHPINTTLIHTWFQYFKPEFYNEKGAFIAQSDCAEYKTWGDIIFRQANCLHRALDARSYSFATFLMDIGNDENI</sequence>
<dbReference type="InterPro" id="IPR015421">
    <property type="entry name" value="PyrdxlP-dep_Trfase_major"/>
</dbReference>
<dbReference type="GO" id="GO:0030170">
    <property type="term" value="F:pyridoxal phosphate binding"/>
    <property type="evidence" value="ECO:0007669"/>
    <property type="project" value="InterPro"/>
</dbReference>
<reference evidence="3 4" key="1">
    <citation type="submission" date="2020-05" db="EMBL/GenBank/DDBJ databases">
        <title>Identification and distribution of gene clusters putatively required for synthesis of sphingolipid metabolism inhibitors in phylogenetically diverse species of the filamentous fungus Fusarium.</title>
        <authorList>
            <person name="Kim H.-S."/>
            <person name="Busman M."/>
            <person name="Brown D.W."/>
            <person name="Divon H."/>
            <person name="Uhlig S."/>
            <person name="Proctor R.H."/>
        </authorList>
    </citation>
    <scope>NUCLEOTIDE SEQUENCE [LARGE SCALE GENOMIC DNA]</scope>
    <source>
        <strain evidence="3 4">NRRL 36939</strain>
    </source>
</reference>
<proteinExistence type="predicted"/>
<dbReference type="AlphaFoldDB" id="A0A8H5L195"/>
<keyword evidence="3" id="KW-0456">Lyase</keyword>
<gene>
    <name evidence="3" type="ORF">FPCIR_8986</name>
</gene>
<dbReference type="PROSITE" id="PS00868">
    <property type="entry name" value="CYS_MET_METAB_PP"/>
    <property type="match status" value="1"/>
</dbReference>
<dbReference type="InterPro" id="IPR015422">
    <property type="entry name" value="PyrdxlP-dep_Trfase_small"/>
</dbReference>
<dbReference type="GO" id="GO:0019346">
    <property type="term" value="P:transsulfuration"/>
    <property type="evidence" value="ECO:0007669"/>
    <property type="project" value="InterPro"/>
</dbReference>
<keyword evidence="4" id="KW-1185">Reference proteome</keyword>
<dbReference type="EMBL" id="JAAOAS010000244">
    <property type="protein sequence ID" value="KAF5583572.1"/>
    <property type="molecule type" value="Genomic_DNA"/>
</dbReference>
<dbReference type="FunFam" id="3.90.1150.10:FF:000066">
    <property type="entry name" value="Putative cystathionine beta-lyase"/>
    <property type="match status" value="1"/>
</dbReference>
<evidence type="ECO:0000256" key="1">
    <source>
        <dbReference type="ARBA" id="ARBA00001933"/>
    </source>
</evidence>
<accession>A0A8H5L195</accession>
<protein>
    <submittedName>
        <fullName evidence="3">Cystathionine beta-lyase</fullName>
    </submittedName>
</protein>
<organism evidence="3 4">
    <name type="scientific">Fusarium pseudocircinatum</name>
    <dbReference type="NCBI Taxonomy" id="56676"/>
    <lineage>
        <taxon>Eukaryota</taxon>
        <taxon>Fungi</taxon>
        <taxon>Dikarya</taxon>
        <taxon>Ascomycota</taxon>
        <taxon>Pezizomycotina</taxon>
        <taxon>Sordariomycetes</taxon>
        <taxon>Hypocreomycetidae</taxon>
        <taxon>Hypocreales</taxon>
        <taxon>Nectriaceae</taxon>
        <taxon>Fusarium</taxon>
        <taxon>Fusarium fujikuroi species complex</taxon>
    </lineage>
</organism>
<dbReference type="Proteomes" id="UP000546213">
    <property type="component" value="Unassembled WGS sequence"/>
</dbReference>
<comment type="cofactor">
    <cofactor evidence="1">
        <name>pyridoxal 5'-phosphate</name>
        <dbReference type="ChEBI" id="CHEBI:597326"/>
    </cofactor>
</comment>
<dbReference type="Pfam" id="PF01053">
    <property type="entry name" value="Cys_Met_Meta_PP"/>
    <property type="match status" value="1"/>
</dbReference>
<dbReference type="InterPro" id="IPR000277">
    <property type="entry name" value="Cys/Met-Metab_PyrdxlP-dep_enz"/>
</dbReference>
<dbReference type="Gene3D" id="3.90.1150.10">
    <property type="entry name" value="Aspartate Aminotransferase, domain 1"/>
    <property type="match status" value="1"/>
</dbReference>
<dbReference type="OrthoDB" id="3512640at2759"/>